<keyword evidence="1" id="KW-0472">Membrane</keyword>
<evidence type="ECO:0000313" key="2">
    <source>
        <dbReference type="EMBL" id="CAB4338555.1"/>
    </source>
</evidence>
<keyword evidence="1" id="KW-1133">Transmembrane helix</keyword>
<dbReference type="EMBL" id="CAEZZD010000142">
    <property type="protein sequence ID" value="CAB4754867.1"/>
    <property type="molecule type" value="Genomic_DNA"/>
</dbReference>
<feature type="transmembrane region" description="Helical" evidence="1">
    <location>
        <begin position="72"/>
        <end position="90"/>
    </location>
</feature>
<dbReference type="EMBL" id="CAFBQG010000067">
    <property type="protein sequence ID" value="CAB5048564.1"/>
    <property type="molecule type" value="Genomic_DNA"/>
</dbReference>
<evidence type="ECO:0000313" key="8">
    <source>
        <dbReference type="EMBL" id="CAB5015594.1"/>
    </source>
</evidence>
<evidence type="ECO:0000313" key="7">
    <source>
        <dbReference type="EMBL" id="CAB4847751.1"/>
    </source>
</evidence>
<proteinExistence type="predicted"/>
<evidence type="ECO:0000313" key="6">
    <source>
        <dbReference type="EMBL" id="CAB4807969.1"/>
    </source>
</evidence>
<accession>A0A6J6U8I1</accession>
<sequence>MRRPIAFLLMAVTILVLPIAVISLIISRKAVTGNEYAAVVEILGTNNAPGAIQIFGADTQTISNILDWIDTWSMALLVSAIAISLAAFLLSNDRIRAGRQLSLGLFFTFGIWSVIINKSNDVFTTAIGDSISDFSAVVIATYLAALSQSLLDLIGGLALVFGITALGMWFLGTSRNAPHNLTGN</sequence>
<reference evidence="5" key="1">
    <citation type="submission" date="2020-05" db="EMBL/GenBank/DDBJ databases">
        <authorList>
            <person name="Chiriac C."/>
            <person name="Salcher M."/>
            <person name="Ghai R."/>
            <person name="Kavagutti S V."/>
        </authorList>
    </citation>
    <scope>NUCLEOTIDE SEQUENCE</scope>
</reference>
<dbReference type="EMBL" id="CAESAD010000005">
    <property type="protein sequence ID" value="CAB4339973.1"/>
    <property type="molecule type" value="Genomic_DNA"/>
</dbReference>
<dbReference type="AlphaFoldDB" id="A0A6J6U8I1"/>
<keyword evidence="1" id="KW-0812">Transmembrane</keyword>
<dbReference type="EMBL" id="CAEZYC010000037">
    <property type="protein sequence ID" value="CAB4708997.1"/>
    <property type="molecule type" value="Genomic_DNA"/>
</dbReference>
<dbReference type="EMBL" id="CAFBIX010000020">
    <property type="protein sequence ID" value="CAB4847751.1"/>
    <property type="molecule type" value="Genomic_DNA"/>
</dbReference>
<dbReference type="EMBL" id="CAFBPK010000006">
    <property type="protein sequence ID" value="CAB5015594.1"/>
    <property type="molecule type" value="Genomic_DNA"/>
</dbReference>
<organism evidence="5">
    <name type="scientific">freshwater metagenome</name>
    <dbReference type="NCBI Taxonomy" id="449393"/>
    <lineage>
        <taxon>unclassified sequences</taxon>
        <taxon>metagenomes</taxon>
        <taxon>ecological metagenomes</taxon>
    </lineage>
</organism>
<evidence type="ECO:0000313" key="3">
    <source>
        <dbReference type="EMBL" id="CAB4339973.1"/>
    </source>
</evidence>
<feature type="transmembrane region" description="Helical" evidence="1">
    <location>
        <begin position="97"/>
        <end position="116"/>
    </location>
</feature>
<gene>
    <name evidence="4" type="ORF">UFOPK2648_00773</name>
    <name evidence="5" type="ORF">UFOPK2824_00891</name>
    <name evidence="6" type="ORF">UFOPK3037_01084</name>
    <name evidence="7" type="ORF">UFOPK3278_00665</name>
    <name evidence="2" type="ORF">UFOPK3406_00788</name>
    <name evidence="3" type="ORF">UFOPK3925_00896</name>
    <name evidence="8" type="ORF">UFOPK4097_00595</name>
    <name evidence="9" type="ORF">UFOPK4301_00673</name>
</gene>
<evidence type="ECO:0000313" key="4">
    <source>
        <dbReference type="EMBL" id="CAB4708997.1"/>
    </source>
</evidence>
<feature type="transmembrane region" description="Helical" evidence="1">
    <location>
        <begin position="150"/>
        <end position="171"/>
    </location>
</feature>
<evidence type="ECO:0000313" key="5">
    <source>
        <dbReference type="EMBL" id="CAB4754867.1"/>
    </source>
</evidence>
<protein>
    <submittedName>
        <fullName evidence="5">Unannotated protein</fullName>
    </submittedName>
</protein>
<dbReference type="EMBL" id="CAFAAO010000013">
    <property type="protein sequence ID" value="CAB4807969.1"/>
    <property type="molecule type" value="Genomic_DNA"/>
</dbReference>
<dbReference type="EMBL" id="CAESAI010000016">
    <property type="protein sequence ID" value="CAB4338555.1"/>
    <property type="molecule type" value="Genomic_DNA"/>
</dbReference>
<feature type="transmembrane region" description="Helical" evidence="1">
    <location>
        <begin position="7"/>
        <end position="26"/>
    </location>
</feature>
<evidence type="ECO:0000256" key="1">
    <source>
        <dbReference type="SAM" id="Phobius"/>
    </source>
</evidence>
<name>A0A6J6U8I1_9ZZZZ</name>
<evidence type="ECO:0000313" key="9">
    <source>
        <dbReference type="EMBL" id="CAB5048564.1"/>
    </source>
</evidence>